<evidence type="ECO:0000259" key="1">
    <source>
        <dbReference type="PROSITE" id="PS50042"/>
    </source>
</evidence>
<reference evidence="2" key="1">
    <citation type="submission" date="2022-08" db="EMBL/GenBank/DDBJ databases">
        <authorList>
            <person name="Wang H."/>
        </authorList>
    </citation>
    <scope>NUCLEOTIDE SEQUENCE</scope>
    <source>
        <strain evidence="2">PS10</strain>
    </source>
</reference>
<keyword evidence="3" id="KW-1185">Reference proteome</keyword>
<dbReference type="PROSITE" id="PS50042">
    <property type="entry name" value="CNMP_BINDING_3"/>
    <property type="match status" value="1"/>
</dbReference>
<protein>
    <submittedName>
        <fullName evidence="2">PBECR2 nuclease fold domain-containing protein</fullName>
    </submittedName>
</protein>
<organism evidence="2 3">
    <name type="scientific">Campylobacter gastrosuis</name>
    <dbReference type="NCBI Taxonomy" id="2974576"/>
    <lineage>
        <taxon>Bacteria</taxon>
        <taxon>Pseudomonadati</taxon>
        <taxon>Campylobacterota</taxon>
        <taxon>Epsilonproteobacteria</taxon>
        <taxon>Campylobacterales</taxon>
        <taxon>Campylobacteraceae</taxon>
        <taxon>Campylobacter</taxon>
    </lineage>
</organism>
<reference evidence="2" key="2">
    <citation type="journal article" date="2023" name="Microorganisms">
        <title>Isolation and Genomic Characteristics of Cat-Borne Campylobacter felis sp. nov. and Sheep-Borne Campylobacter ovis sp. nov.</title>
        <authorList>
            <person name="Wang H."/>
            <person name="Li Y."/>
            <person name="Gu Y."/>
            <person name="Zhou G."/>
            <person name="Chen X."/>
            <person name="Zhang X."/>
            <person name="Shao Z."/>
            <person name="Zhang J."/>
            <person name="Zhang M."/>
        </authorList>
    </citation>
    <scope>NUCLEOTIDE SEQUENCE</scope>
    <source>
        <strain evidence="2">PS10</strain>
    </source>
</reference>
<dbReference type="RefSeq" id="WP_284938043.1">
    <property type="nucleotide sequence ID" value="NZ_JANURM010000012.1"/>
</dbReference>
<dbReference type="Pfam" id="PF18760">
    <property type="entry name" value="ART-PolyVal"/>
    <property type="match status" value="1"/>
</dbReference>
<dbReference type="InterPro" id="IPR000595">
    <property type="entry name" value="cNMP-bd_dom"/>
</dbReference>
<accession>A0ABT7HR43</accession>
<dbReference type="InterPro" id="IPR049522">
    <property type="entry name" value="ART-PolyVal_dom"/>
</dbReference>
<sequence length="651" mass="74639">MNFNPIDSKNNGAYSQHAMNRPNDDIIKIDNLKTNKEITQDRLLKEIDQTKLNNEQKAVFDVFTGKKDSVILQGKDLSDLYALESGSRNAGAIKIIVKHAGESKTGGLSNDELLNLMEVVRKGKIKDDSFKQFENRIRYAYELNGEINLRLVVDEYNDGKKIFDYYSDRNFIDYKKKESDRSARLSRHSDTSQTMATAKAGSVVDDEIIPQTTTKELSDDENLKEQLLYNIKNDYDLERFLSDREGILAKDARYGRNRISDAQIRSFNNGDGWEREFIPAGYEKNYKADFLTTQKDVAQIKKGTASLEQLQRLKDDLEASEYLGYDYKLFNPFDDEVTQNLAKAADEAIPKKGRDMPITQNNDEIIPQEIIKNIASNHDIALKLDPKADIINAVKDFSKPIKTPLFESKISLDKMLNHLSQKSDFDKRIEYLNLVKPTLENPLFITKENERYRFVKTFMDSKDKILKFLSVIENENGEFIGITATPIKNTDLKNLLKGDIVWGGDTLANLNAPQTAKGLVADESIIPQTATKELSDDENLKNWHKDSHEITKNKDGTPKVFYHGSSAKNITEFKDEFDKSGYGFWFADKEYAKNHSTGGFYEVYLNIKKPLDLREKNANYPFEIENEILKRGLGLEPYQKNTRQTKEFLKQ</sequence>
<dbReference type="Proteomes" id="UP001173801">
    <property type="component" value="Unassembled WGS sequence"/>
</dbReference>
<evidence type="ECO:0000313" key="3">
    <source>
        <dbReference type="Proteomes" id="UP001173801"/>
    </source>
</evidence>
<name>A0ABT7HR43_9BACT</name>
<feature type="domain" description="Cyclic nucleotide-binding" evidence="1">
    <location>
        <begin position="43"/>
        <end position="87"/>
    </location>
</feature>
<dbReference type="Pfam" id="PF18810">
    <property type="entry name" value="PBECR2"/>
    <property type="match status" value="1"/>
</dbReference>
<feature type="non-terminal residue" evidence="2">
    <location>
        <position position="651"/>
    </location>
</feature>
<evidence type="ECO:0000313" key="2">
    <source>
        <dbReference type="EMBL" id="MDL0089384.1"/>
    </source>
</evidence>
<dbReference type="EMBL" id="JANURM010000012">
    <property type="protein sequence ID" value="MDL0089384.1"/>
    <property type="molecule type" value="Genomic_DNA"/>
</dbReference>
<gene>
    <name evidence="2" type="ORF">NYG85_08430</name>
</gene>
<proteinExistence type="predicted"/>
<comment type="caution">
    <text evidence="2">The sequence shown here is derived from an EMBL/GenBank/DDBJ whole genome shotgun (WGS) entry which is preliminary data.</text>
</comment>
<dbReference type="InterPro" id="IPR041110">
    <property type="entry name" value="PBECR2"/>
</dbReference>